<protein>
    <submittedName>
        <fullName evidence="1">Uncharacterized protein</fullName>
    </submittedName>
</protein>
<dbReference type="EMBL" id="JAZHPZ010000002">
    <property type="protein sequence ID" value="MEF2965067.1"/>
    <property type="molecule type" value="Genomic_DNA"/>
</dbReference>
<comment type="caution">
    <text evidence="1">The sequence shown here is derived from an EMBL/GenBank/DDBJ whole genome shotgun (WGS) entry which is preliminary data.</text>
</comment>
<sequence length="118" mass="13818">MNDRIQEIKDRLDKATEGEWNLEGKEIWRRGDGYGGEYPEGHVWITDFTGSNKNNAVLIANAPMDIAYLLSEYDRMREALEWTKRKFEKEWTYEMGIGEVVDDIIRRFENAAEANRGL</sequence>
<organism evidence="1 2">
    <name type="scientific">Paenibacillus haidiansis</name>
    <dbReference type="NCBI Taxonomy" id="1574488"/>
    <lineage>
        <taxon>Bacteria</taxon>
        <taxon>Bacillati</taxon>
        <taxon>Bacillota</taxon>
        <taxon>Bacilli</taxon>
        <taxon>Bacillales</taxon>
        <taxon>Paenibacillaceae</taxon>
        <taxon>Paenibacillus</taxon>
    </lineage>
</organism>
<evidence type="ECO:0000313" key="2">
    <source>
        <dbReference type="Proteomes" id="UP001306950"/>
    </source>
</evidence>
<keyword evidence="2" id="KW-1185">Reference proteome</keyword>
<dbReference type="RefSeq" id="WP_331845309.1">
    <property type="nucleotide sequence ID" value="NZ_JAZHPZ010000002.1"/>
</dbReference>
<proteinExistence type="predicted"/>
<dbReference type="Proteomes" id="UP001306950">
    <property type="component" value="Unassembled WGS sequence"/>
</dbReference>
<reference evidence="1 2" key="1">
    <citation type="submission" date="2024-02" db="EMBL/GenBank/DDBJ databases">
        <title>A nitrogen-fixing paenibacillus bacterium.</title>
        <authorList>
            <person name="Zhang W.L."/>
            <person name="Chen S.F."/>
        </authorList>
    </citation>
    <scope>NUCLEOTIDE SEQUENCE [LARGE SCALE GENOMIC DNA]</scope>
    <source>
        <strain evidence="1 2">M1</strain>
    </source>
</reference>
<name>A0ABU7VMT8_9BACL</name>
<gene>
    <name evidence="1" type="ORF">V3851_04420</name>
</gene>
<accession>A0ABU7VMT8</accession>
<evidence type="ECO:0000313" key="1">
    <source>
        <dbReference type="EMBL" id="MEF2965067.1"/>
    </source>
</evidence>